<keyword evidence="1" id="KW-0812">Transmembrane</keyword>
<organism evidence="2 3">
    <name type="scientific">Novosphingobium resinovorum</name>
    <dbReference type="NCBI Taxonomy" id="158500"/>
    <lineage>
        <taxon>Bacteria</taxon>
        <taxon>Pseudomonadati</taxon>
        <taxon>Pseudomonadota</taxon>
        <taxon>Alphaproteobacteria</taxon>
        <taxon>Sphingomonadales</taxon>
        <taxon>Sphingomonadaceae</taxon>
        <taxon>Novosphingobium</taxon>
    </lineage>
</organism>
<evidence type="ECO:0000313" key="3">
    <source>
        <dbReference type="Proteomes" id="UP000024329"/>
    </source>
</evidence>
<dbReference type="RefSeq" id="WP_036527695.1">
    <property type="nucleotide sequence ID" value="NZ_JFYZ01000020.1"/>
</dbReference>
<evidence type="ECO:0000256" key="1">
    <source>
        <dbReference type="SAM" id="Phobius"/>
    </source>
</evidence>
<comment type="caution">
    <text evidence="2">The sequence shown here is derived from an EMBL/GenBank/DDBJ whole genome shotgun (WGS) entry which is preliminary data.</text>
</comment>
<dbReference type="eggNOG" id="ENOG5031C1Z">
    <property type="taxonomic scope" value="Bacteria"/>
</dbReference>
<reference evidence="2 3" key="1">
    <citation type="submission" date="2014-03" db="EMBL/GenBank/DDBJ databases">
        <title>Whole genome sequence of Novosphingobium resinovorum KF1.</title>
        <authorList>
            <person name="Gan H.M."/>
            <person name="Gan H.Y."/>
            <person name="Chew T.H."/>
            <person name="Savka M.A."/>
        </authorList>
    </citation>
    <scope>NUCLEOTIDE SEQUENCE [LARGE SCALE GENOMIC DNA]</scope>
    <source>
        <strain evidence="2 3">KF1</strain>
    </source>
</reference>
<name>A0A031JSN6_9SPHN</name>
<protein>
    <submittedName>
        <fullName evidence="2">Uncharacterized protein</fullName>
    </submittedName>
</protein>
<proteinExistence type="predicted"/>
<keyword evidence="1" id="KW-1133">Transmembrane helix</keyword>
<keyword evidence="1" id="KW-0472">Membrane</keyword>
<evidence type="ECO:0000313" key="2">
    <source>
        <dbReference type="EMBL" id="EZP79965.1"/>
    </source>
</evidence>
<dbReference type="InterPro" id="IPR043856">
    <property type="entry name" value="DUF5818"/>
</dbReference>
<accession>A0A031JSN6</accession>
<feature type="transmembrane region" description="Helical" evidence="1">
    <location>
        <begin position="78"/>
        <end position="100"/>
    </location>
</feature>
<gene>
    <name evidence="2" type="ORF">BV97_03748</name>
</gene>
<dbReference type="AlphaFoldDB" id="A0A031JSN6"/>
<dbReference type="Pfam" id="PF19135">
    <property type="entry name" value="DUF5818"/>
    <property type="match status" value="1"/>
</dbReference>
<dbReference type="EMBL" id="JFYZ01000020">
    <property type="protein sequence ID" value="EZP79965.1"/>
    <property type="molecule type" value="Genomic_DNA"/>
</dbReference>
<dbReference type="Proteomes" id="UP000024329">
    <property type="component" value="Unassembled WGS sequence"/>
</dbReference>
<dbReference type="PATRIC" id="fig|158500.4.peg.3818"/>
<sequence length="101" mass="10935">MNFTTHLTGIVERAANGPVLRTDGGGTWELDNTCQVRKLIGSRVEVVGERSGFNGFVCEQIWPADQPRPTAFKLRIEFLLAAGFVAYGLYATVGAFVSTLG</sequence>